<accession>A0A1H1EIT3</accession>
<protein>
    <submittedName>
        <fullName evidence="1">Uncharacterized protein</fullName>
    </submittedName>
</protein>
<dbReference type="Proteomes" id="UP000199570">
    <property type="component" value="Unassembled WGS sequence"/>
</dbReference>
<evidence type="ECO:0000313" key="2">
    <source>
        <dbReference type="Proteomes" id="UP000199570"/>
    </source>
</evidence>
<keyword evidence="2" id="KW-1185">Reference proteome</keyword>
<sequence length="287" mass="31667">MSDATYKIITRDDSGGAPLLIVKFQVEYEVILNADRFTELQKTVAQFSDGVTGDKLTPEETLLWEDELRRIGSYRNAIGELAPYQFMELETKPKTIPRGLLHQILTTFEENAKSEIRLFVTGSVPNFSLNINWGTLTYTFPIPQDQIEPSKTAFSQASVAAQKCINEGQDPDKATQSILDTIKAVAGTGKVTIDIYKCASAMSKASRSGVLGILGAFVTSCTDIFADLSTLIENFIKEQEERDAAARQKQQDEVDAGIDRISKCPNIDAGIEKSRDIDRAEIISRTA</sequence>
<organism evidence="1 2">
    <name type="scientific">Pseudomonas moorei</name>
    <dbReference type="NCBI Taxonomy" id="395599"/>
    <lineage>
        <taxon>Bacteria</taxon>
        <taxon>Pseudomonadati</taxon>
        <taxon>Pseudomonadota</taxon>
        <taxon>Gammaproteobacteria</taxon>
        <taxon>Pseudomonadales</taxon>
        <taxon>Pseudomonadaceae</taxon>
        <taxon>Pseudomonas</taxon>
    </lineage>
</organism>
<gene>
    <name evidence="1" type="ORF">SAMN04490195_2220</name>
</gene>
<dbReference type="EMBL" id="FNKJ01000003">
    <property type="protein sequence ID" value="SDQ88691.1"/>
    <property type="molecule type" value="Genomic_DNA"/>
</dbReference>
<reference evidence="2" key="1">
    <citation type="submission" date="2016-10" db="EMBL/GenBank/DDBJ databases">
        <authorList>
            <person name="Varghese N."/>
            <person name="Submissions S."/>
        </authorList>
    </citation>
    <scope>NUCLEOTIDE SEQUENCE [LARGE SCALE GENOMIC DNA]</scope>
    <source>
        <strain evidence="2">BS3775</strain>
    </source>
</reference>
<proteinExistence type="predicted"/>
<dbReference type="RefSeq" id="WP_090321373.1">
    <property type="nucleotide sequence ID" value="NZ_FNKJ01000003.1"/>
</dbReference>
<name>A0A1H1EIT3_9PSED</name>
<dbReference type="AlphaFoldDB" id="A0A1H1EIT3"/>
<evidence type="ECO:0000313" key="1">
    <source>
        <dbReference type="EMBL" id="SDQ88691.1"/>
    </source>
</evidence>